<evidence type="ECO:0000313" key="6">
    <source>
        <dbReference type="Proteomes" id="UP000635606"/>
    </source>
</evidence>
<dbReference type="Pfam" id="PF21110">
    <property type="entry name" value="GlxA"/>
    <property type="match status" value="1"/>
</dbReference>
<dbReference type="AlphaFoldDB" id="A0A8J4EB01"/>
<comment type="caution">
    <text evidence="5">The sequence shown here is derived from an EMBL/GenBank/DDBJ whole genome shotgun (WGS) entry which is preliminary data.</text>
</comment>
<dbReference type="GO" id="GO:0005975">
    <property type="term" value="P:carbohydrate metabolic process"/>
    <property type="evidence" value="ECO:0007669"/>
    <property type="project" value="UniProtKB-ARBA"/>
</dbReference>
<accession>A0A8J4EB01</accession>
<organism evidence="5 6">
    <name type="scientific">Virgisporangium ochraceum</name>
    <dbReference type="NCBI Taxonomy" id="65505"/>
    <lineage>
        <taxon>Bacteria</taxon>
        <taxon>Bacillati</taxon>
        <taxon>Actinomycetota</taxon>
        <taxon>Actinomycetes</taxon>
        <taxon>Micromonosporales</taxon>
        <taxon>Micromonosporaceae</taxon>
        <taxon>Virgisporangium</taxon>
    </lineage>
</organism>
<evidence type="ECO:0000259" key="4">
    <source>
        <dbReference type="Pfam" id="PF21110"/>
    </source>
</evidence>
<dbReference type="Proteomes" id="UP000635606">
    <property type="component" value="Unassembled WGS sequence"/>
</dbReference>
<dbReference type="InterPro" id="IPR009880">
    <property type="entry name" value="Glyoxal_oxidase_N"/>
</dbReference>
<feature type="domain" description="GlxA-like beta barrel" evidence="4">
    <location>
        <begin position="146"/>
        <end position="243"/>
    </location>
</feature>
<sequence length="636" mass="69212">MRHRFRQHIVLPLVATGVLGFANFPPAFDAVTGWLHERKINSADYKQAHGHWQIVELPQRQRINAIHAAVLPTGRLLLIAGSGNKRDQFEAGTFRTVVFDPESGATTAVPTPTDLFCAGHAFLPDGKLLVAGGTLRYEVLQPDVTRAGGTMVVRNESPDRAASLRKGTTFIAPDGRRYLTNDDITVEPARKTGEGLATKVTASETRVWVDAAGLGAGFVNNGPAQYRVDGATGGDVYGVAEKITMDKQDYQGRKETYEFNPYTERYERVADMHEKRWYPTLTALPDGKVLSVSGLDGGGQVVNGAQNEIYDPATKRWTLRPDLDRYFATYPALFQTAVPGRLFYSGSNAGFGPEDRGREPGFWNLTDNSFRPVGGLRDADQMETSTSAWAGPVQNQTVMVVGGGGIGESARSTKRIDLINLSDPDPRYRPGPDLPEGTRYAHAVTLPDDTTLITNGSNDYRGRGMSDNHTARLYHPATNTLSVVADPRVGRNYHSSALLLPDGRVLTIGSDPLYRDKKNSISGEFEQRIEIFTPPYLFQGSRPMIEDAPAAVAHGATFEAMVSRPVKTARLIRPGSATHMLNTDQRSIAVDVAPTSTGGVTLTVPAEKALVPPGPYLLFVVDEAGVPSVGRWLRVQ</sequence>
<dbReference type="SUPFAM" id="SSF51004">
    <property type="entry name" value="C-terminal (heme d1) domain of cytochrome cd1-nitrite reductase"/>
    <property type="match status" value="1"/>
</dbReference>
<dbReference type="InterPro" id="IPR011043">
    <property type="entry name" value="Gal_Oxase/kelch_b-propeller"/>
</dbReference>
<dbReference type="InterPro" id="IPR013783">
    <property type="entry name" value="Ig-like_fold"/>
</dbReference>
<feature type="domain" description="Galactose oxidase-like Early set" evidence="3">
    <location>
        <begin position="542"/>
        <end position="635"/>
    </location>
</feature>
<keyword evidence="6" id="KW-1185">Reference proteome</keyword>
<gene>
    <name evidence="5" type="ORF">Voc01_037770</name>
</gene>
<dbReference type="RefSeq" id="WP_203928802.1">
    <property type="nucleotide sequence ID" value="NZ_BOPH01000050.1"/>
</dbReference>
<evidence type="ECO:0000259" key="3">
    <source>
        <dbReference type="Pfam" id="PF09118"/>
    </source>
</evidence>
<dbReference type="InterPro" id="IPR011048">
    <property type="entry name" value="Haem_d1_sf"/>
</dbReference>
<evidence type="ECO:0000256" key="1">
    <source>
        <dbReference type="ARBA" id="ARBA00022729"/>
    </source>
</evidence>
<dbReference type="InterPro" id="IPR049305">
    <property type="entry name" value="GlxA-like_b-barrel"/>
</dbReference>
<evidence type="ECO:0008006" key="7">
    <source>
        <dbReference type="Google" id="ProtNLM"/>
    </source>
</evidence>
<dbReference type="Pfam" id="PF09118">
    <property type="entry name" value="GO-like_E_set"/>
    <property type="match status" value="1"/>
</dbReference>
<protein>
    <recommendedName>
        <fullName evidence="7">Galactose oxidase</fullName>
    </recommendedName>
</protein>
<keyword evidence="1" id="KW-0732">Signal</keyword>
<dbReference type="EMBL" id="BOPH01000050">
    <property type="protein sequence ID" value="GIJ68860.1"/>
    <property type="molecule type" value="Genomic_DNA"/>
</dbReference>
<dbReference type="Gene3D" id="2.130.10.80">
    <property type="entry name" value="Galactose oxidase/kelch, beta-propeller"/>
    <property type="match status" value="2"/>
</dbReference>
<proteinExistence type="predicted"/>
<feature type="domain" description="Glyoxal oxidase N-terminal" evidence="2">
    <location>
        <begin position="413"/>
        <end position="536"/>
    </location>
</feature>
<dbReference type="InterPro" id="IPR037293">
    <property type="entry name" value="Gal_Oxidase_central_sf"/>
</dbReference>
<dbReference type="PANTHER" id="PTHR32208:SF21">
    <property type="entry name" value="LOW QUALITY PROTEIN: ALDEHYDE OXIDASE GLOX-LIKE"/>
    <property type="match status" value="1"/>
</dbReference>
<dbReference type="PANTHER" id="PTHR32208">
    <property type="entry name" value="SECRETED PROTEIN-RELATED"/>
    <property type="match status" value="1"/>
</dbReference>
<dbReference type="Pfam" id="PF07250">
    <property type="entry name" value="Glyoxal_oxid_N"/>
    <property type="match status" value="1"/>
</dbReference>
<evidence type="ECO:0000259" key="2">
    <source>
        <dbReference type="Pfam" id="PF07250"/>
    </source>
</evidence>
<name>A0A8J4EB01_9ACTN</name>
<dbReference type="SUPFAM" id="SSF50965">
    <property type="entry name" value="Galactose oxidase, central domain"/>
    <property type="match status" value="1"/>
</dbReference>
<reference evidence="5" key="1">
    <citation type="submission" date="2021-01" db="EMBL/GenBank/DDBJ databases">
        <title>Whole genome shotgun sequence of Virgisporangium ochraceum NBRC 16418.</title>
        <authorList>
            <person name="Komaki H."/>
            <person name="Tamura T."/>
        </authorList>
    </citation>
    <scope>NUCLEOTIDE SEQUENCE</scope>
    <source>
        <strain evidence="5">NBRC 16418</strain>
    </source>
</reference>
<dbReference type="InterPro" id="IPR015202">
    <property type="entry name" value="GO-like_E_set"/>
</dbReference>
<dbReference type="SUPFAM" id="SSF81296">
    <property type="entry name" value="E set domains"/>
    <property type="match status" value="1"/>
</dbReference>
<dbReference type="Gene3D" id="2.60.40.10">
    <property type="entry name" value="Immunoglobulins"/>
    <property type="match status" value="1"/>
</dbReference>
<evidence type="ECO:0000313" key="5">
    <source>
        <dbReference type="EMBL" id="GIJ68860.1"/>
    </source>
</evidence>
<dbReference type="CDD" id="cd02851">
    <property type="entry name" value="E_set_GO_C"/>
    <property type="match status" value="1"/>
</dbReference>
<dbReference type="InterPro" id="IPR014756">
    <property type="entry name" value="Ig_E-set"/>
</dbReference>